<organism evidence="2">
    <name type="scientific">Panstrongylus lignarius</name>
    <dbReference type="NCBI Taxonomy" id="156445"/>
    <lineage>
        <taxon>Eukaryota</taxon>
        <taxon>Metazoa</taxon>
        <taxon>Ecdysozoa</taxon>
        <taxon>Arthropoda</taxon>
        <taxon>Hexapoda</taxon>
        <taxon>Insecta</taxon>
        <taxon>Pterygota</taxon>
        <taxon>Neoptera</taxon>
        <taxon>Paraneoptera</taxon>
        <taxon>Hemiptera</taxon>
        <taxon>Heteroptera</taxon>
        <taxon>Panheteroptera</taxon>
        <taxon>Cimicomorpha</taxon>
        <taxon>Reduviidae</taxon>
        <taxon>Triatominae</taxon>
        <taxon>Panstrongylus</taxon>
    </lineage>
</organism>
<name>A0A224XWU4_9HEMI</name>
<evidence type="ECO:0000256" key="1">
    <source>
        <dbReference type="SAM" id="SignalP"/>
    </source>
</evidence>
<evidence type="ECO:0008006" key="3">
    <source>
        <dbReference type="Google" id="ProtNLM"/>
    </source>
</evidence>
<protein>
    <recommendedName>
        <fullName evidence="3">Hemolysin-like secreted salivary protein</fullName>
    </recommendedName>
</protein>
<keyword evidence="1" id="KW-0732">Signal</keyword>
<accession>A0A224XWU4</accession>
<dbReference type="AlphaFoldDB" id="A0A224XWU4"/>
<reference evidence="2" key="1">
    <citation type="journal article" date="2018" name="PLoS Negl. Trop. Dis.">
        <title>An insight into the salivary gland and fat body transcriptome of Panstrongylus lignarius (Hemiptera: Heteroptera), the main vector of Chagas disease in Peru.</title>
        <authorList>
            <person name="Nevoa J.C."/>
            <person name="Mendes M.T."/>
            <person name="da Silva M.V."/>
            <person name="Soares S.C."/>
            <person name="Oliveira C.J.F."/>
            <person name="Ribeiro J.M.C."/>
        </authorList>
    </citation>
    <scope>NUCLEOTIDE SEQUENCE</scope>
</reference>
<feature type="chain" id="PRO_5012081593" description="Hemolysin-like secreted salivary protein" evidence="1">
    <location>
        <begin position="19"/>
        <end position="236"/>
    </location>
</feature>
<proteinExistence type="predicted"/>
<sequence length="236" mass="24015">MAITLFFFCSLLLGTSLGQGDGNDRVLNQVLKNVGDVVNQGVGLPHEKVALTTRLANSGLEHGANIARMGVAAGTTLSSQGLRGGTDIGKQSLDLVGTISEIAPGGSVARYVTDAGKKGLDISHNLGQKGIKGTNYVGNEVIDKTKTLTTITTGTLENLSSAGTGLTQETVSTGLNAVANVGNTIMDAATALIPRTAPQPNAIPEIPPVPKAEPAPTPEPNGISSIFSNGLSYITG</sequence>
<feature type="signal peptide" evidence="1">
    <location>
        <begin position="1"/>
        <end position="18"/>
    </location>
</feature>
<evidence type="ECO:0000313" key="2">
    <source>
        <dbReference type="EMBL" id="JAW12499.1"/>
    </source>
</evidence>
<dbReference type="EMBL" id="GFTR01003927">
    <property type="protein sequence ID" value="JAW12499.1"/>
    <property type="molecule type" value="Transcribed_RNA"/>
</dbReference>